<dbReference type="Pfam" id="PF14258">
    <property type="entry name" value="DUF4350"/>
    <property type="match status" value="1"/>
</dbReference>
<proteinExistence type="predicted"/>
<feature type="signal peptide" evidence="2">
    <location>
        <begin position="1"/>
        <end position="24"/>
    </location>
</feature>
<dbReference type="EMBL" id="CP069798">
    <property type="protein sequence ID" value="QRQ81179.1"/>
    <property type="molecule type" value="Genomic_DNA"/>
</dbReference>
<keyword evidence="2" id="KW-0732">Signal</keyword>
<organism evidence="4 5">
    <name type="scientific">Paralysiella testudinis</name>
    <dbReference type="NCBI Taxonomy" id="2809020"/>
    <lineage>
        <taxon>Bacteria</taxon>
        <taxon>Pseudomonadati</taxon>
        <taxon>Pseudomonadota</taxon>
        <taxon>Betaproteobacteria</taxon>
        <taxon>Neisseriales</taxon>
        <taxon>Neisseriaceae</taxon>
        <taxon>Paralysiella</taxon>
    </lineage>
</organism>
<evidence type="ECO:0000313" key="4">
    <source>
        <dbReference type="EMBL" id="QRQ81179.1"/>
    </source>
</evidence>
<keyword evidence="1" id="KW-0472">Membrane</keyword>
<keyword evidence="1" id="KW-0812">Transmembrane</keyword>
<keyword evidence="1" id="KW-1133">Transmembrane helix</keyword>
<dbReference type="KEGG" id="ptes:JQU52_10675"/>
<dbReference type="RefSeq" id="WP_230338467.1">
    <property type="nucleotide sequence ID" value="NZ_CP069798.1"/>
</dbReference>
<accession>A0A892ZJV5</accession>
<feature type="chain" id="PRO_5034100128" description="DUF4350 domain-containing protein" evidence="2">
    <location>
        <begin position="25"/>
        <end position="461"/>
    </location>
</feature>
<gene>
    <name evidence="4" type="ORF">JQU52_10675</name>
</gene>
<evidence type="ECO:0000256" key="2">
    <source>
        <dbReference type="SAM" id="SignalP"/>
    </source>
</evidence>
<evidence type="ECO:0000313" key="5">
    <source>
        <dbReference type="Proteomes" id="UP000653156"/>
    </source>
</evidence>
<feature type="transmembrane region" description="Helical" evidence="1">
    <location>
        <begin position="326"/>
        <end position="343"/>
    </location>
</feature>
<feature type="domain" description="DUF4350" evidence="3">
    <location>
        <begin position="70"/>
        <end position="268"/>
    </location>
</feature>
<dbReference type="InterPro" id="IPR025646">
    <property type="entry name" value="DUF4350"/>
</dbReference>
<name>A0A892ZJV5_9NEIS</name>
<dbReference type="Proteomes" id="UP000653156">
    <property type="component" value="Chromosome"/>
</dbReference>
<dbReference type="AlphaFoldDB" id="A0A892ZJV5"/>
<evidence type="ECO:0000256" key="1">
    <source>
        <dbReference type="SAM" id="Phobius"/>
    </source>
</evidence>
<keyword evidence="5" id="KW-1185">Reference proteome</keyword>
<sequence>MKRKTLMIMAVLLLLLGAVGAWVAANTVSETRKIWQNDALAQEVMQGRLFAVQKFLAKQAPALPQQSWRRWQSAAKEGGNTAAPVLLWVENVDRARAEDYDELLDWVAAGNHVVLPLLDEESSADAASEVDTGAEGGLMNAQQYRQWLASRLGVRIGTAAAANNKTGAVPAACQAAENQRQQAARATNHREDNKAAPQRLAECAQQLNQIRLPEGRTLAWMAPATQTMLLNSGKTALWQGEGASGSHIVRVAYGQGSVVLLSNWDALAAPQYPPADVSGLNQYDHAYLAAYLAQDKSAVWFVRQLGSPPPIDTAPAWWRLWQAEPLLMGALVLLVAAGVWYLSMRMGALRQLPVPQERYLSEHLAAQGQFLARKPLRGAQLQWLQQQLWQQWQQQWAHWAQMDGQARMQAVCRHTGAPPAVVRLWLQPVPPQPTAAQWLAYLRSHQRILRAKKPSLFQSTR</sequence>
<evidence type="ECO:0000259" key="3">
    <source>
        <dbReference type="Pfam" id="PF14258"/>
    </source>
</evidence>
<reference evidence="4" key="1">
    <citation type="submission" date="2021-02" db="EMBL/GenBank/DDBJ databases">
        <title>Neisseriaceae sp. 26B isolated from the cloaca of a Common Toad-headed Turtle (Mesoclemmys nasuta).</title>
        <authorList>
            <person name="Spergser J."/>
            <person name="Busse H.-J."/>
        </authorList>
    </citation>
    <scope>NUCLEOTIDE SEQUENCE</scope>
    <source>
        <strain evidence="4">26B</strain>
    </source>
</reference>
<protein>
    <recommendedName>
        <fullName evidence="3">DUF4350 domain-containing protein</fullName>
    </recommendedName>
</protein>